<evidence type="ECO:0000259" key="11">
    <source>
        <dbReference type="Pfam" id="PF01370"/>
    </source>
</evidence>
<keyword evidence="7 10" id="KW-0520">NAD</keyword>
<dbReference type="PANTHER" id="PTHR43725">
    <property type="entry name" value="UDP-GLUCOSE 4-EPIMERASE"/>
    <property type="match status" value="1"/>
</dbReference>
<dbReference type="GO" id="GO:0003978">
    <property type="term" value="F:UDP-glucose 4-epimerase activity"/>
    <property type="evidence" value="ECO:0007669"/>
    <property type="project" value="UniProtKB-UniRule"/>
</dbReference>
<comment type="similarity">
    <text evidence="4 10">Belongs to the NAD(P)-dependent epimerase/dehydratase family.</text>
</comment>
<accession>A0A560JPG4</accession>
<dbReference type="STRING" id="1399419.A5906_33480"/>
<dbReference type="OrthoDB" id="9801785at2"/>
<dbReference type="EMBL" id="VITW01000006">
    <property type="protein sequence ID" value="TWB72459.1"/>
    <property type="molecule type" value="Genomic_DNA"/>
</dbReference>
<dbReference type="Pfam" id="PF01370">
    <property type="entry name" value="Epimerase"/>
    <property type="match status" value="1"/>
</dbReference>
<keyword evidence="9 10" id="KW-0119">Carbohydrate metabolism</keyword>
<name>A0A560JPG4_9BRAD</name>
<organism evidence="12 13">
    <name type="scientific">Bradyrhizobium sacchari</name>
    <dbReference type="NCBI Taxonomy" id="1399419"/>
    <lineage>
        <taxon>Bacteria</taxon>
        <taxon>Pseudomonadati</taxon>
        <taxon>Pseudomonadota</taxon>
        <taxon>Alphaproteobacteria</taxon>
        <taxon>Hyphomicrobiales</taxon>
        <taxon>Nitrobacteraceae</taxon>
        <taxon>Bradyrhizobium</taxon>
    </lineage>
</organism>
<dbReference type="Gene3D" id="3.40.50.720">
    <property type="entry name" value="NAD(P)-binding Rossmann-like Domain"/>
    <property type="match status" value="1"/>
</dbReference>
<dbReference type="UniPathway" id="UPA00214"/>
<keyword evidence="8 10" id="KW-0413">Isomerase</keyword>
<evidence type="ECO:0000256" key="2">
    <source>
        <dbReference type="ARBA" id="ARBA00001911"/>
    </source>
</evidence>
<dbReference type="PANTHER" id="PTHR43725:SF53">
    <property type="entry name" value="UDP-ARABINOSE 4-EPIMERASE 1"/>
    <property type="match status" value="1"/>
</dbReference>
<gene>
    <name evidence="12" type="ORF">FBZ95_106174</name>
</gene>
<proteinExistence type="inferred from homology"/>
<comment type="caution">
    <text evidence="12">The sequence shown here is derived from an EMBL/GenBank/DDBJ whole genome shotgun (WGS) entry which is preliminary data.</text>
</comment>
<comment type="pathway">
    <text evidence="3 10">Carbohydrate metabolism; galactose metabolism.</text>
</comment>
<evidence type="ECO:0000256" key="8">
    <source>
        <dbReference type="ARBA" id="ARBA00023235"/>
    </source>
</evidence>
<evidence type="ECO:0000256" key="9">
    <source>
        <dbReference type="ARBA" id="ARBA00023277"/>
    </source>
</evidence>
<dbReference type="Gene3D" id="3.90.25.10">
    <property type="entry name" value="UDP-galactose 4-epimerase, domain 1"/>
    <property type="match status" value="1"/>
</dbReference>
<protein>
    <recommendedName>
        <fullName evidence="6 10">UDP-glucose 4-epimerase</fullName>
        <ecNumber evidence="5 10">5.1.3.2</ecNumber>
    </recommendedName>
</protein>
<dbReference type="InterPro" id="IPR036291">
    <property type="entry name" value="NAD(P)-bd_dom_sf"/>
</dbReference>
<evidence type="ECO:0000256" key="4">
    <source>
        <dbReference type="ARBA" id="ARBA00007637"/>
    </source>
</evidence>
<dbReference type="AlphaFoldDB" id="A0A560JPG4"/>
<reference evidence="12 13" key="1">
    <citation type="submission" date="2019-06" db="EMBL/GenBank/DDBJ databases">
        <title>Genomic Encyclopedia of Type Strains, Phase IV (KMG-V): Genome sequencing to study the core and pangenomes of soil and plant-associated prokaryotes.</title>
        <authorList>
            <person name="Whitman W."/>
        </authorList>
    </citation>
    <scope>NUCLEOTIDE SEQUENCE [LARGE SCALE GENOMIC DNA]</scope>
    <source>
        <strain evidence="12 13">BR 10556</strain>
    </source>
</reference>
<dbReference type="Proteomes" id="UP000315914">
    <property type="component" value="Unassembled WGS sequence"/>
</dbReference>
<comment type="catalytic activity">
    <reaction evidence="1 10">
        <text>UDP-alpha-D-glucose = UDP-alpha-D-galactose</text>
        <dbReference type="Rhea" id="RHEA:22168"/>
        <dbReference type="ChEBI" id="CHEBI:58885"/>
        <dbReference type="ChEBI" id="CHEBI:66914"/>
        <dbReference type="EC" id="5.1.3.2"/>
    </reaction>
</comment>
<evidence type="ECO:0000313" key="13">
    <source>
        <dbReference type="Proteomes" id="UP000315914"/>
    </source>
</evidence>
<dbReference type="GO" id="GO:0033499">
    <property type="term" value="P:galactose catabolic process via UDP-galactose, Leloir pathway"/>
    <property type="evidence" value="ECO:0007669"/>
    <property type="project" value="TreeGrafter"/>
</dbReference>
<dbReference type="InterPro" id="IPR005886">
    <property type="entry name" value="UDP_G4E"/>
</dbReference>
<dbReference type="RefSeq" id="WP_080136185.1">
    <property type="nucleotide sequence ID" value="NZ_LWIG01000012.1"/>
</dbReference>
<dbReference type="SUPFAM" id="SSF51735">
    <property type="entry name" value="NAD(P)-binding Rossmann-fold domains"/>
    <property type="match status" value="1"/>
</dbReference>
<dbReference type="CDD" id="cd05247">
    <property type="entry name" value="UDP_G4E_1_SDR_e"/>
    <property type="match status" value="1"/>
</dbReference>
<sequence length="326" mass="34569">MTILVTGGAGYIGSHVVYGLIEQGRRVIVLDNLSSGFPEAVAEQARLTVGDVGDADLVSRLIAEHGIDAIMHFAASTVVPESVAKPVAYYKNNTVNSLALLDAAIAGGVRHFVFSSTAAVYGNPATELVSEDVAPRPMSPYGTSKLMTEMMLRDAASASGLSYVVLRYFNVAGADPKLRTGQSTRAATHLIKVAVQAALGLRDGMEIYGTDYPTPDGTCVRDYIHVCDLVSAHIKALDHLRGGGASATLNCGYGHGSSVHEIIAAVRRVSAGDFVAEPRPRRAGDPAAVVADSTRLRQLLSWTPAYDDLDTIVAHALAWERKLKLQ</sequence>
<evidence type="ECO:0000256" key="10">
    <source>
        <dbReference type="RuleBase" id="RU366046"/>
    </source>
</evidence>
<evidence type="ECO:0000313" key="12">
    <source>
        <dbReference type="EMBL" id="TWB72459.1"/>
    </source>
</evidence>
<evidence type="ECO:0000256" key="5">
    <source>
        <dbReference type="ARBA" id="ARBA00013189"/>
    </source>
</evidence>
<evidence type="ECO:0000256" key="1">
    <source>
        <dbReference type="ARBA" id="ARBA00000083"/>
    </source>
</evidence>
<dbReference type="NCBIfam" id="TIGR01179">
    <property type="entry name" value="galE"/>
    <property type="match status" value="1"/>
</dbReference>
<feature type="domain" description="NAD-dependent epimerase/dehydratase" evidence="11">
    <location>
        <begin position="3"/>
        <end position="252"/>
    </location>
</feature>
<evidence type="ECO:0000256" key="7">
    <source>
        <dbReference type="ARBA" id="ARBA00023027"/>
    </source>
</evidence>
<comment type="subunit">
    <text evidence="10">Homodimer.</text>
</comment>
<dbReference type="EC" id="5.1.3.2" evidence="5 10"/>
<keyword evidence="13" id="KW-1185">Reference proteome</keyword>
<comment type="cofactor">
    <cofactor evidence="2 10">
        <name>NAD(+)</name>
        <dbReference type="ChEBI" id="CHEBI:57540"/>
    </cofactor>
</comment>
<evidence type="ECO:0000256" key="6">
    <source>
        <dbReference type="ARBA" id="ARBA00018569"/>
    </source>
</evidence>
<evidence type="ECO:0000256" key="3">
    <source>
        <dbReference type="ARBA" id="ARBA00004947"/>
    </source>
</evidence>
<dbReference type="InterPro" id="IPR001509">
    <property type="entry name" value="Epimerase_deHydtase"/>
</dbReference>